<accession>A0ABP4WVV1</accession>
<dbReference type="EMBL" id="BAAALS010000020">
    <property type="protein sequence ID" value="GAA1764295.1"/>
    <property type="molecule type" value="Genomic_DNA"/>
</dbReference>
<evidence type="ECO:0000313" key="9">
    <source>
        <dbReference type="Proteomes" id="UP001500655"/>
    </source>
</evidence>
<dbReference type="PANTHER" id="PTHR30213">
    <property type="entry name" value="INNER MEMBRANE PROTEIN YHJD"/>
    <property type="match status" value="1"/>
</dbReference>
<dbReference type="Proteomes" id="UP001500655">
    <property type="component" value="Unassembled WGS sequence"/>
</dbReference>
<dbReference type="NCBIfam" id="TIGR00765">
    <property type="entry name" value="yihY_not_rbn"/>
    <property type="match status" value="1"/>
</dbReference>
<feature type="transmembrane region" description="Helical" evidence="7">
    <location>
        <begin position="120"/>
        <end position="144"/>
    </location>
</feature>
<organism evidence="8 9">
    <name type="scientific">Luedemannella helvata</name>
    <dbReference type="NCBI Taxonomy" id="349315"/>
    <lineage>
        <taxon>Bacteria</taxon>
        <taxon>Bacillati</taxon>
        <taxon>Actinomycetota</taxon>
        <taxon>Actinomycetes</taxon>
        <taxon>Micromonosporales</taxon>
        <taxon>Micromonosporaceae</taxon>
        <taxon>Luedemannella</taxon>
    </lineage>
</organism>
<keyword evidence="4 7" id="KW-1133">Transmembrane helix</keyword>
<comment type="caution">
    <text evidence="8">The sequence shown here is derived from an EMBL/GenBank/DDBJ whole genome shotgun (WGS) entry which is preliminary data.</text>
</comment>
<keyword evidence="3 7" id="KW-0812">Transmembrane</keyword>
<evidence type="ECO:0000256" key="7">
    <source>
        <dbReference type="SAM" id="Phobius"/>
    </source>
</evidence>
<protein>
    <submittedName>
        <fullName evidence="8">YihY/virulence factor BrkB family protein</fullName>
    </submittedName>
</protein>
<feature type="transmembrane region" description="Helical" evidence="7">
    <location>
        <begin position="211"/>
        <end position="229"/>
    </location>
</feature>
<feature type="compositionally biased region" description="Basic and acidic residues" evidence="6">
    <location>
        <begin position="331"/>
        <end position="345"/>
    </location>
</feature>
<keyword evidence="2" id="KW-1003">Cell membrane</keyword>
<comment type="subcellular location">
    <subcellularLocation>
        <location evidence="1">Cell membrane</location>
        <topology evidence="1">Multi-pass membrane protein</topology>
    </subcellularLocation>
</comment>
<keyword evidence="5 7" id="KW-0472">Membrane</keyword>
<evidence type="ECO:0000256" key="4">
    <source>
        <dbReference type="ARBA" id="ARBA00022989"/>
    </source>
</evidence>
<evidence type="ECO:0000256" key="5">
    <source>
        <dbReference type="ARBA" id="ARBA00023136"/>
    </source>
</evidence>
<proteinExistence type="predicted"/>
<keyword evidence="9" id="KW-1185">Reference proteome</keyword>
<evidence type="ECO:0000256" key="2">
    <source>
        <dbReference type="ARBA" id="ARBA00022475"/>
    </source>
</evidence>
<evidence type="ECO:0000313" key="8">
    <source>
        <dbReference type="EMBL" id="GAA1764295.1"/>
    </source>
</evidence>
<feature type="transmembrane region" description="Helical" evidence="7">
    <location>
        <begin position="241"/>
        <end position="264"/>
    </location>
</feature>
<dbReference type="Pfam" id="PF03631">
    <property type="entry name" value="Virul_fac_BrkB"/>
    <property type="match status" value="1"/>
</dbReference>
<evidence type="ECO:0000256" key="3">
    <source>
        <dbReference type="ARBA" id="ARBA00022692"/>
    </source>
</evidence>
<gene>
    <name evidence="8" type="ORF">GCM10009681_39220</name>
</gene>
<feature type="transmembrane region" description="Helical" evidence="7">
    <location>
        <begin position="165"/>
        <end position="191"/>
    </location>
</feature>
<feature type="compositionally biased region" description="Low complexity" evidence="6">
    <location>
        <begin position="346"/>
        <end position="355"/>
    </location>
</feature>
<dbReference type="PIRSF" id="PIRSF035875">
    <property type="entry name" value="RNase_BN"/>
    <property type="match status" value="1"/>
</dbReference>
<name>A0ABP4WVV1_9ACTN</name>
<evidence type="ECO:0000256" key="1">
    <source>
        <dbReference type="ARBA" id="ARBA00004651"/>
    </source>
</evidence>
<reference evidence="9" key="1">
    <citation type="journal article" date="2019" name="Int. J. Syst. Evol. Microbiol.">
        <title>The Global Catalogue of Microorganisms (GCM) 10K type strain sequencing project: providing services to taxonomists for standard genome sequencing and annotation.</title>
        <authorList>
            <consortium name="The Broad Institute Genomics Platform"/>
            <consortium name="The Broad Institute Genome Sequencing Center for Infectious Disease"/>
            <person name="Wu L."/>
            <person name="Ma J."/>
        </authorList>
    </citation>
    <scope>NUCLEOTIDE SEQUENCE [LARGE SCALE GENOMIC DNA]</scope>
    <source>
        <strain evidence="9">JCM 13249</strain>
    </source>
</reference>
<dbReference type="RefSeq" id="WP_344083841.1">
    <property type="nucleotide sequence ID" value="NZ_BAAALS010000020.1"/>
</dbReference>
<sequence length="361" mass="39219">MPDTQDSAGLPLRARQRALARLLDRGPRRPRELSARSWWHAFRRTILEFWNDDLTDRAAALTYYGIQSIFPGMLVLVSLLGLLGGGTTQEVLDNIEDMTPGPLREFLTTGIAGIRRDQGVAGVLAIVGVIVAFWSASSYIAAFMRAANAIYDVPEGRPLWKTLPIRILVTALTGLLLAASALTVIFTGRLAHWTGDLLGISPGTVELFDVIKWPVLVVAVALLFDLLYWAAPNARQGGWRWITPGTVLAVLVFVAVSAGFGFYVGQFGNYNKTYGTVGAVIVFLIWLWLSNVALLLGAEFDAELHRRRAIEAGLPAEAEPYVLLRQAPGPADEKAAAAEKAKREAAQTPTAATEAVAERDD</sequence>
<feature type="transmembrane region" description="Helical" evidence="7">
    <location>
        <begin position="61"/>
        <end position="83"/>
    </location>
</feature>
<dbReference type="PANTHER" id="PTHR30213:SF0">
    <property type="entry name" value="UPF0761 MEMBRANE PROTEIN YIHY"/>
    <property type="match status" value="1"/>
</dbReference>
<evidence type="ECO:0000256" key="6">
    <source>
        <dbReference type="SAM" id="MobiDB-lite"/>
    </source>
</evidence>
<feature type="transmembrane region" description="Helical" evidence="7">
    <location>
        <begin position="276"/>
        <end position="298"/>
    </location>
</feature>
<feature type="region of interest" description="Disordered" evidence="6">
    <location>
        <begin position="329"/>
        <end position="361"/>
    </location>
</feature>
<dbReference type="InterPro" id="IPR017039">
    <property type="entry name" value="Virul_fac_BrkB"/>
</dbReference>